<name>A0A075HHH0_9EURY</name>
<feature type="compositionally biased region" description="Basic and acidic residues" evidence="2">
    <location>
        <begin position="631"/>
        <end position="643"/>
    </location>
</feature>
<evidence type="ECO:0000256" key="2">
    <source>
        <dbReference type="SAM" id="MobiDB-lite"/>
    </source>
</evidence>
<dbReference type="EMBL" id="KF900970">
    <property type="protein sequence ID" value="AIF13338.1"/>
    <property type="molecule type" value="Genomic_DNA"/>
</dbReference>
<keyword evidence="1" id="KW-0175">Coiled coil</keyword>
<feature type="compositionally biased region" description="Acidic residues" evidence="2">
    <location>
        <begin position="578"/>
        <end position="598"/>
    </location>
</feature>
<feature type="compositionally biased region" description="Basic and acidic residues" evidence="2">
    <location>
        <begin position="675"/>
        <end position="687"/>
    </location>
</feature>
<proteinExistence type="predicted"/>
<organism evidence="3">
    <name type="scientific">uncultured marine group II/III euryarchaeote KM3_61_H04</name>
    <dbReference type="NCBI Taxonomy" id="1456471"/>
    <lineage>
        <taxon>Archaea</taxon>
        <taxon>Methanobacteriati</taxon>
        <taxon>Methanobacteriota</taxon>
        <taxon>environmental samples</taxon>
    </lineage>
</organism>
<feature type="region of interest" description="Disordered" evidence="2">
    <location>
        <begin position="572"/>
        <end position="687"/>
    </location>
</feature>
<protein>
    <submittedName>
        <fullName evidence="3">Uncharacterized protein</fullName>
    </submittedName>
</protein>
<evidence type="ECO:0000313" key="3">
    <source>
        <dbReference type="EMBL" id="AIF13338.1"/>
    </source>
</evidence>
<sequence length="687" mass="77344">MATPRATLELQLPVGREHLFEGETLTLLVHALKPLGAPSLRMGNITLEKLPALASNQTHSLRFRVPDYIGANRLELHESGGRVSNRLEVVIAPEMLDYESFQQLREQHIPALVQATGADDQSGAAYPGATASIEEEKILLNISQLLDFSERLLKLTRRVQKGAFSYLIEKQRKHMKSTIRGAVRWEKTALVRAQKGVEYATVHVTDIRKRKWHTPSNLLLVKFHIELFTEAVFFRDEMDRRERERKAWAAIYGQEAGPASDEVQEQLEKLDAVCLLHKQTLLGGKLKELLGVARHIRKEAREINREAEQEIRRLKNRAYRDLPPLWQEFLRDYRSYYEDTVLVETQRMADVYALWIVCEMANGLSLRAHSKSLREFRSPKKESILRYDAPGAVREGWGDSIMGMLFPGDEPAAPSTGSGQPEIFLNYRGVNIYFECQYGLRQQPRQQDIYKVLAFMNNYRIPCGGIIYPGPQLRFSCDPHNRQVLAWIPFTWTEQAYDAAPRYFAFIVDRLAAIWQALDDGDGTAVALAAEKQAWEYYEAIATPGAVPPEPAEPLVPLPDEPVEPPALPSEMVAEKQDTEEEEQSPEAELEESAGEEAEERHTELEGVLAGDASVASGTAGEGDYAVGSRGDGDSEVDAKAEEAEPELEAEPESEAPDDEESSPKPESRTISIQDLKKIVEQKETDD</sequence>
<accession>A0A075HHH0</accession>
<feature type="coiled-coil region" evidence="1">
    <location>
        <begin position="286"/>
        <end position="317"/>
    </location>
</feature>
<feature type="region of interest" description="Disordered" evidence="2">
    <location>
        <begin position="548"/>
        <end position="567"/>
    </location>
</feature>
<feature type="compositionally biased region" description="Acidic residues" evidence="2">
    <location>
        <begin position="644"/>
        <end position="661"/>
    </location>
</feature>
<reference evidence="3" key="1">
    <citation type="journal article" date="2014" name="Genome Biol. Evol.">
        <title>Pangenome evidence for extensive interdomain horizontal transfer affecting lineage core and shell genes in uncultured planktonic thaumarchaeota and euryarchaeota.</title>
        <authorList>
            <person name="Deschamps P."/>
            <person name="Zivanovic Y."/>
            <person name="Moreira D."/>
            <person name="Rodriguez-Valera F."/>
            <person name="Lopez-Garcia P."/>
        </authorList>
    </citation>
    <scope>NUCLEOTIDE SEQUENCE</scope>
</reference>
<dbReference type="AlphaFoldDB" id="A0A075HHH0"/>
<evidence type="ECO:0000256" key="1">
    <source>
        <dbReference type="SAM" id="Coils"/>
    </source>
</evidence>